<dbReference type="AlphaFoldDB" id="A0A7J7P5K9"/>
<accession>A0A7J7P5K9</accession>
<comment type="caution">
    <text evidence="2">The sequence shown here is derived from an EMBL/GenBank/DDBJ whole genome shotgun (WGS) entry which is preliminary data.</text>
</comment>
<name>A0A7J7P5K9_9MAGN</name>
<dbReference type="EMBL" id="JACGCM010000267">
    <property type="protein sequence ID" value="KAF6174414.1"/>
    <property type="molecule type" value="Genomic_DNA"/>
</dbReference>
<proteinExistence type="predicted"/>
<evidence type="ECO:0000313" key="2">
    <source>
        <dbReference type="EMBL" id="KAF6174414.1"/>
    </source>
</evidence>
<protein>
    <submittedName>
        <fullName evidence="2">Uncharacterized protein</fullName>
    </submittedName>
</protein>
<evidence type="ECO:0000256" key="1">
    <source>
        <dbReference type="SAM" id="MobiDB-lite"/>
    </source>
</evidence>
<sequence>MSWVREGVDGATIYTTLPDDHHIVEDGEDDNLGIIEGSSSYNRTNKNGRVYAKPWSEWDNGKIKILQWNEDCQLLGPNEPKLMFHLENLTRNGVMFPFTMVSWMVASNTSLDGVWKSAKIDNGEDHEMVYEERVFAEMQKLKLSYFGDQSLEIPTLIPVVPTYQGVQCLRCLRILTVVKVEETNVGDGVTTGQFYRYLAQDWILKSSLLHVHQLSDGGSYRGGNSCSREGPSSKVKKKKSLFDIRRKKRANSRTENVQKSQEMRLMTGVGGNRKRGANGER</sequence>
<feature type="compositionally biased region" description="Basic residues" evidence="1">
    <location>
        <begin position="272"/>
        <end position="281"/>
    </location>
</feature>
<keyword evidence="3" id="KW-1185">Reference proteome</keyword>
<dbReference type="Proteomes" id="UP000541444">
    <property type="component" value="Unassembled WGS sequence"/>
</dbReference>
<feature type="compositionally biased region" description="Basic residues" evidence="1">
    <location>
        <begin position="234"/>
        <end position="251"/>
    </location>
</feature>
<evidence type="ECO:0000313" key="3">
    <source>
        <dbReference type="Proteomes" id="UP000541444"/>
    </source>
</evidence>
<feature type="region of interest" description="Disordered" evidence="1">
    <location>
        <begin position="219"/>
        <end position="281"/>
    </location>
</feature>
<gene>
    <name evidence="2" type="ORF">GIB67_024436</name>
</gene>
<organism evidence="2 3">
    <name type="scientific">Kingdonia uniflora</name>
    <dbReference type="NCBI Taxonomy" id="39325"/>
    <lineage>
        <taxon>Eukaryota</taxon>
        <taxon>Viridiplantae</taxon>
        <taxon>Streptophyta</taxon>
        <taxon>Embryophyta</taxon>
        <taxon>Tracheophyta</taxon>
        <taxon>Spermatophyta</taxon>
        <taxon>Magnoliopsida</taxon>
        <taxon>Ranunculales</taxon>
        <taxon>Circaeasteraceae</taxon>
        <taxon>Kingdonia</taxon>
    </lineage>
</organism>
<reference evidence="2 3" key="1">
    <citation type="journal article" date="2020" name="IScience">
        <title>Genome Sequencing of the Endangered Kingdonia uniflora (Circaeasteraceae, Ranunculales) Reveals Potential Mechanisms of Evolutionary Specialization.</title>
        <authorList>
            <person name="Sun Y."/>
            <person name="Deng T."/>
            <person name="Zhang A."/>
            <person name="Moore M.J."/>
            <person name="Landis J.B."/>
            <person name="Lin N."/>
            <person name="Zhang H."/>
            <person name="Zhang X."/>
            <person name="Huang J."/>
            <person name="Zhang X."/>
            <person name="Sun H."/>
            <person name="Wang H."/>
        </authorList>
    </citation>
    <scope>NUCLEOTIDE SEQUENCE [LARGE SCALE GENOMIC DNA]</scope>
    <source>
        <strain evidence="2">TB1705</strain>
        <tissue evidence="2">Leaf</tissue>
    </source>
</reference>